<evidence type="ECO:0008006" key="3">
    <source>
        <dbReference type="Google" id="ProtNLM"/>
    </source>
</evidence>
<evidence type="ECO:0000313" key="2">
    <source>
        <dbReference type="Proteomes" id="UP000035720"/>
    </source>
</evidence>
<comment type="caution">
    <text evidence="1">The sequence shown here is derived from an EMBL/GenBank/DDBJ whole genome shotgun (WGS) entry which is preliminary data.</text>
</comment>
<dbReference type="EMBL" id="CAJC01000172">
    <property type="protein sequence ID" value="CCI54103.1"/>
    <property type="molecule type" value="Genomic_DNA"/>
</dbReference>
<dbReference type="STRING" id="1193518.BN13_60004"/>
<proteinExistence type="predicted"/>
<keyword evidence="2" id="KW-1185">Reference proteome</keyword>
<accession>A0A077MFS4</accession>
<reference evidence="1 2" key="1">
    <citation type="journal article" date="2013" name="ISME J.">
        <title>A metabolic model for members of the genus Tetrasphaera involved in enhanced biological phosphorus removal.</title>
        <authorList>
            <person name="Kristiansen R."/>
            <person name="Nguyen H.T.T."/>
            <person name="Saunders A.M."/>
            <person name="Nielsen J.L."/>
            <person name="Wimmer R."/>
            <person name="Le V.Q."/>
            <person name="McIlroy S.J."/>
            <person name="Petrovski S."/>
            <person name="Seviour R.J."/>
            <person name="Calteau A."/>
            <person name="Nielsen K.L."/>
            <person name="Nielsen P.H."/>
        </authorList>
    </citation>
    <scope>NUCLEOTIDE SEQUENCE [LARGE SCALE GENOMIC DNA]</scope>
    <source>
        <strain evidence="1 2">Ben 74</strain>
    </source>
</reference>
<dbReference type="OrthoDB" id="127163at2"/>
<protein>
    <recommendedName>
        <fullName evidence="3">DUF1858 domain-containing protein</fullName>
    </recommendedName>
</protein>
<organism evidence="1 2">
    <name type="scientific">Nostocoides jenkinsii Ben 74</name>
    <dbReference type="NCBI Taxonomy" id="1193518"/>
    <lineage>
        <taxon>Bacteria</taxon>
        <taxon>Bacillati</taxon>
        <taxon>Actinomycetota</taxon>
        <taxon>Actinomycetes</taxon>
        <taxon>Micrococcales</taxon>
        <taxon>Intrasporangiaceae</taxon>
        <taxon>Nostocoides</taxon>
    </lineage>
</organism>
<gene>
    <name evidence="1" type="ORF">BN13_60004</name>
</gene>
<dbReference type="RefSeq" id="WP_048543942.1">
    <property type="nucleotide sequence ID" value="NZ_HF571038.1"/>
</dbReference>
<dbReference type="Proteomes" id="UP000035720">
    <property type="component" value="Unassembled WGS sequence"/>
</dbReference>
<name>A0A077MFS4_9MICO</name>
<dbReference type="AlphaFoldDB" id="A0A077MFS4"/>
<sequence>MARYDVNTTTMAQLLDDPEVVAIFEKHSPGITSNPMIGMVKPMSVAQAMGMAGAIMGADTVEAIKSEVDALA</sequence>
<evidence type="ECO:0000313" key="1">
    <source>
        <dbReference type="EMBL" id="CCI54103.1"/>
    </source>
</evidence>